<proteinExistence type="predicted"/>
<keyword evidence="2" id="KW-0812">Transmembrane</keyword>
<evidence type="ECO:0000256" key="1">
    <source>
        <dbReference type="SAM" id="MobiDB-lite"/>
    </source>
</evidence>
<dbReference type="OrthoDB" id="3231000at2759"/>
<evidence type="ECO:0000256" key="2">
    <source>
        <dbReference type="SAM" id="Phobius"/>
    </source>
</evidence>
<protein>
    <submittedName>
        <fullName evidence="3">Uncharacterized protein</fullName>
    </submittedName>
</protein>
<feature type="transmembrane region" description="Helical" evidence="2">
    <location>
        <begin position="504"/>
        <end position="523"/>
    </location>
</feature>
<feature type="transmembrane region" description="Helical" evidence="2">
    <location>
        <begin position="535"/>
        <end position="552"/>
    </location>
</feature>
<keyword evidence="4" id="KW-1185">Reference proteome</keyword>
<dbReference type="EMBL" id="ML977328">
    <property type="protein sequence ID" value="KAF2113234.1"/>
    <property type="molecule type" value="Genomic_DNA"/>
</dbReference>
<gene>
    <name evidence="3" type="ORF">BDV96DRAFT_601421</name>
</gene>
<dbReference type="Proteomes" id="UP000799770">
    <property type="component" value="Unassembled WGS sequence"/>
</dbReference>
<keyword evidence="2" id="KW-1133">Transmembrane helix</keyword>
<dbReference type="Gene3D" id="1.20.58.340">
    <property type="entry name" value="Magnesium transport protein CorA, transmembrane region"/>
    <property type="match status" value="1"/>
</dbReference>
<dbReference type="AlphaFoldDB" id="A0A6A5Z2F0"/>
<organism evidence="3 4">
    <name type="scientific">Lophiotrema nucula</name>
    <dbReference type="NCBI Taxonomy" id="690887"/>
    <lineage>
        <taxon>Eukaryota</taxon>
        <taxon>Fungi</taxon>
        <taxon>Dikarya</taxon>
        <taxon>Ascomycota</taxon>
        <taxon>Pezizomycotina</taxon>
        <taxon>Dothideomycetes</taxon>
        <taxon>Pleosporomycetidae</taxon>
        <taxon>Pleosporales</taxon>
        <taxon>Lophiotremataceae</taxon>
        <taxon>Lophiotrema</taxon>
    </lineage>
</organism>
<evidence type="ECO:0000313" key="3">
    <source>
        <dbReference type="EMBL" id="KAF2113234.1"/>
    </source>
</evidence>
<evidence type="ECO:0000313" key="4">
    <source>
        <dbReference type="Proteomes" id="UP000799770"/>
    </source>
</evidence>
<accession>A0A6A5Z2F0</accession>
<keyword evidence="2" id="KW-0472">Membrane</keyword>
<feature type="region of interest" description="Disordered" evidence="1">
    <location>
        <begin position="45"/>
        <end position="85"/>
    </location>
</feature>
<name>A0A6A5Z2F0_9PLEO</name>
<feature type="transmembrane region" description="Helical" evidence="2">
    <location>
        <begin position="474"/>
        <end position="498"/>
    </location>
</feature>
<reference evidence="3" key="1">
    <citation type="journal article" date="2020" name="Stud. Mycol.">
        <title>101 Dothideomycetes genomes: a test case for predicting lifestyles and emergence of pathogens.</title>
        <authorList>
            <person name="Haridas S."/>
            <person name="Albert R."/>
            <person name="Binder M."/>
            <person name="Bloem J."/>
            <person name="Labutti K."/>
            <person name="Salamov A."/>
            <person name="Andreopoulos B."/>
            <person name="Baker S."/>
            <person name="Barry K."/>
            <person name="Bills G."/>
            <person name="Bluhm B."/>
            <person name="Cannon C."/>
            <person name="Castanera R."/>
            <person name="Culley D."/>
            <person name="Daum C."/>
            <person name="Ezra D."/>
            <person name="Gonzalez J."/>
            <person name="Henrissat B."/>
            <person name="Kuo A."/>
            <person name="Liang C."/>
            <person name="Lipzen A."/>
            <person name="Lutzoni F."/>
            <person name="Magnuson J."/>
            <person name="Mondo S."/>
            <person name="Nolan M."/>
            <person name="Ohm R."/>
            <person name="Pangilinan J."/>
            <person name="Park H.-J."/>
            <person name="Ramirez L."/>
            <person name="Alfaro M."/>
            <person name="Sun H."/>
            <person name="Tritt A."/>
            <person name="Yoshinaga Y."/>
            <person name="Zwiers L.-H."/>
            <person name="Turgeon B."/>
            <person name="Goodwin S."/>
            <person name="Spatafora J."/>
            <person name="Crous P."/>
            <person name="Grigoriev I."/>
        </authorList>
    </citation>
    <scope>NUCLEOTIDE SEQUENCE</scope>
    <source>
        <strain evidence="3">CBS 627.86</strain>
    </source>
</reference>
<sequence length="556" mass="63325">MTRMVLPHFDLHTSDTLTDHTLFDLQRRNQSARAAINKQWNSFRKRAGIKPREAAESNDGGMQRSGIEETRSPEGYDTEEREQRDLSHNDLRLQVHKLRAFTYRPHRIITEVEDDTWGTAAEERLTMSSTQDMGSQIYILFFDKSRSLQDHTQIATYNDSKAHYDGFLNFLENLDPRDIGWETVKSFFGLFLASDDTSRLDVEKEWAGNIHPTFLPGNLTCDSAKRNMDSSTHLSMDRHGRNHQSLQDSKKPCFALDHLNNVSSRKRFVNAATKFAPLLDGITNRPKSTDLLPTLMILCARMLAEDWNLSSSPRTWSHPIIGDNSAVTQIHEGIESLAQVYRALAEGIQKIEQRVDRSFQAIMSSMSILESERAISQGTAVTRLTELAFVFIPLSFAATFFSMQVQEFDGSRKPRLGHFYVKKRIRDNSKVPGTDKLPTRIIISYIWRRFGIKTRIFLATTIAVRPSGLHMGTWITSVCIGMTILGVLLWIIACILIYANLIIWAIHVGILFAWNLPFMAAVANDHHRLSSPLQAFFALLSVTGFIFTMHFIPPFD</sequence>